<evidence type="ECO:0008006" key="3">
    <source>
        <dbReference type="Google" id="ProtNLM"/>
    </source>
</evidence>
<dbReference type="KEGG" id="teu:TEU_09410"/>
<reference evidence="1 2" key="1">
    <citation type="journal article" date="2015" name="Int. J. Syst. Evol. Microbiol.">
        <title>Thermococcus eurythermalis sp. nov., a conditional piezophilic hyperthermophilic archaeon with a wide temperature range isolated from an oil-immersed chimney in the Guaymas Basin.</title>
        <authorList>
            <person name="Zhao W."/>
            <person name="Zeng X."/>
            <person name="Xiao X."/>
        </authorList>
    </citation>
    <scope>NUCLEOTIDE SEQUENCE [LARGE SCALE GENOMIC DNA]</scope>
    <source>
        <strain evidence="1 2">A501</strain>
    </source>
</reference>
<dbReference type="Proteomes" id="UP000029980">
    <property type="component" value="Chromosome"/>
</dbReference>
<keyword evidence="2" id="KW-1185">Reference proteome</keyword>
<proteinExistence type="predicted"/>
<evidence type="ECO:0000313" key="2">
    <source>
        <dbReference type="Proteomes" id="UP000029980"/>
    </source>
</evidence>
<protein>
    <recommendedName>
        <fullName evidence="3">Pyrolysin</fullName>
    </recommendedName>
</protein>
<evidence type="ECO:0000313" key="1">
    <source>
        <dbReference type="EMBL" id="AIU70528.1"/>
    </source>
</evidence>
<organism evidence="1 2">
    <name type="scientific">Thermococcus eurythermalis</name>
    <dbReference type="NCBI Taxonomy" id="1505907"/>
    <lineage>
        <taxon>Archaea</taxon>
        <taxon>Methanobacteriati</taxon>
        <taxon>Methanobacteriota</taxon>
        <taxon>Thermococci</taxon>
        <taxon>Thermococcales</taxon>
        <taxon>Thermococcaceae</taxon>
        <taxon>Thermococcus</taxon>
    </lineage>
</organism>
<name>A0A097QVN3_9EURY</name>
<gene>
    <name evidence="1" type="ORF">TEU_09410</name>
</gene>
<sequence length="134" mass="14893">MKKVAAFFAVLMVMLVPLSGAVAAEDVQEQKNSMNSVIWQAKLWYYLYIGSESKLQELHEKSVSAGVDDAVIQKAMELYENASAEYETAMSYGNPLQSKTMAWLPFIVHMRQAVITLRDAVSLLENALTEAQSA</sequence>
<dbReference type="EMBL" id="CP008887">
    <property type="protein sequence ID" value="AIU70528.1"/>
    <property type="molecule type" value="Genomic_DNA"/>
</dbReference>
<accession>A0A097QVN3</accession>
<dbReference type="HOGENOM" id="CLU_152353_0_0_2"/>
<dbReference type="AlphaFoldDB" id="A0A097QVN3"/>